<accession>A0A8J3WL04</accession>
<reference evidence="1 2" key="1">
    <citation type="submission" date="2021-01" db="EMBL/GenBank/DDBJ databases">
        <title>Whole genome shotgun sequence of Planobispora siamensis NBRC 107568.</title>
        <authorList>
            <person name="Komaki H."/>
            <person name="Tamura T."/>
        </authorList>
    </citation>
    <scope>NUCLEOTIDE SEQUENCE [LARGE SCALE GENOMIC DNA]</scope>
    <source>
        <strain evidence="1 2">NBRC 107568</strain>
    </source>
</reference>
<keyword evidence="2" id="KW-1185">Reference proteome</keyword>
<gene>
    <name evidence="1" type="ORF">Psi01_27470</name>
</gene>
<dbReference type="AlphaFoldDB" id="A0A8J3WL04"/>
<protein>
    <submittedName>
        <fullName evidence="1">Uncharacterized protein</fullName>
    </submittedName>
</protein>
<dbReference type="RefSeq" id="WP_239127623.1">
    <property type="nucleotide sequence ID" value="NZ_BOOJ01000025.1"/>
</dbReference>
<dbReference type="Proteomes" id="UP000619788">
    <property type="component" value="Unassembled WGS sequence"/>
</dbReference>
<organism evidence="1 2">
    <name type="scientific">Planobispora siamensis</name>
    <dbReference type="NCBI Taxonomy" id="936338"/>
    <lineage>
        <taxon>Bacteria</taxon>
        <taxon>Bacillati</taxon>
        <taxon>Actinomycetota</taxon>
        <taxon>Actinomycetes</taxon>
        <taxon>Streptosporangiales</taxon>
        <taxon>Streptosporangiaceae</taxon>
        <taxon>Planobispora</taxon>
    </lineage>
</organism>
<proteinExistence type="predicted"/>
<dbReference type="EMBL" id="BOOJ01000025">
    <property type="protein sequence ID" value="GIH92117.1"/>
    <property type="molecule type" value="Genomic_DNA"/>
</dbReference>
<comment type="caution">
    <text evidence="1">The sequence shown here is derived from an EMBL/GenBank/DDBJ whole genome shotgun (WGS) entry which is preliminary data.</text>
</comment>
<evidence type="ECO:0000313" key="2">
    <source>
        <dbReference type="Proteomes" id="UP000619788"/>
    </source>
</evidence>
<evidence type="ECO:0000313" key="1">
    <source>
        <dbReference type="EMBL" id="GIH92117.1"/>
    </source>
</evidence>
<sequence>MSIPLWSGGFLPPRELVALADAIEAGDRTGPEAEEAVQTAGLLRRLGTDPITRIL</sequence>
<name>A0A8J3WL04_9ACTN</name>